<gene>
    <name evidence="1" type="ORF">RW095_05965</name>
</gene>
<evidence type="ECO:0000313" key="2">
    <source>
        <dbReference type="Proteomes" id="UP001302652"/>
    </source>
</evidence>
<dbReference type="RefSeq" id="WP_317015105.1">
    <property type="nucleotide sequence ID" value="NZ_CP136511.1"/>
</dbReference>
<proteinExistence type="predicted"/>
<evidence type="ECO:0008006" key="3">
    <source>
        <dbReference type="Google" id="ProtNLM"/>
    </source>
</evidence>
<dbReference type="Proteomes" id="UP001302652">
    <property type="component" value="Chromosome 3"/>
</dbReference>
<name>A0ABZ0EBC8_9BURK</name>
<accession>A0ABZ0EBC8</accession>
<keyword evidence="2" id="KW-1185">Reference proteome</keyword>
<protein>
    <recommendedName>
        <fullName evidence="3">Fis family transcriptional regulator</fullName>
    </recommendedName>
</protein>
<organism evidence="1 2">
    <name type="scientific">Paraburkholderia kirstenboschensis</name>
    <dbReference type="NCBI Taxonomy" id="1245436"/>
    <lineage>
        <taxon>Bacteria</taxon>
        <taxon>Pseudomonadati</taxon>
        <taxon>Pseudomonadota</taxon>
        <taxon>Betaproteobacteria</taxon>
        <taxon>Burkholderiales</taxon>
        <taxon>Burkholderiaceae</taxon>
        <taxon>Paraburkholderia</taxon>
    </lineage>
</organism>
<evidence type="ECO:0000313" key="1">
    <source>
        <dbReference type="EMBL" id="WOD13547.1"/>
    </source>
</evidence>
<dbReference type="EMBL" id="CP136511">
    <property type="protein sequence ID" value="WOD13547.1"/>
    <property type="molecule type" value="Genomic_DNA"/>
</dbReference>
<sequence>MCDQSKRRPHSAPDLSEPCFNTRMARANRKPTRPGTHRKPLSKSLLLPMAAQSARDISLAHHLALAACRRDSGNRHQINTLLRSVYRAYYLQRMGFGQLPFACYEHAQAAFRNAVALAAKRARWMIREQDAPAIERLLALHDRQLSEAPMHRVVEAEKQLRQFVAGTRASPLVPPTSD</sequence>
<reference evidence="1 2" key="1">
    <citation type="submission" date="2023-10" db="EMBL/GenBank/DDBJ databases">
        <title>Surface-active antibiotics is a multifunctional adaptation for post-fire microbes.</title>
        <authorList>
            <person name="Liu M.D."/>
            <person name="Du Y."/>
            <person name="Koupaei S.K."/>
            <person name="Kim N.R."/>
            <person name="Zhang W."/>
            <person name="Traxler M.F."/>
        </authorList>
    </citation>
    <scope>NUCLEOTIDE SEQUENCE [LARGE SCALE GENOMIC DNA]</scope>
    <source>
        <strain evidence="1 2">F3</strain>
    </source>
</reference>